<dbReference type="PANTHER" id="PTHR30466">
    <property type="entry name" value="FLAVIN REDUCTASE"/>
    <property type="match status" value="1"/>
</dbReference>
<gene>
    <name evidence="4" type="ORF">F6B40_10450</name>
</gene>
<dbReference type="InterPro" id="IPR002563">
    <property type="entry name" value="Flavin_Rdtase-like_dom"/>
</dbReference>
<keyword evidence="5" id="KW-1185">Reference proteome</keyword>
<dbReference type="AlphaFoldDB" id="A0A5N0TBU6"/>
<dbReference type="Gene3D" id="2.30.110.10">
    <property type="entry name" value="Electron Transport, Fmn-binding Protein, Chain A"/>
    <property type="match status" value="1"/>
</dbReference>
<dbReference type="InterPro" id="IPR029016">
    <property type="entry name" value="GAF-like_dom_sf"/>
</dbReference>
<dbReference type="SUPFAM" id="SSF50475">
    <property type="entry name" value="FMN-binding split barrel"/>
    <property type="match status" value="1"/>
</dbReference>
<dbReference type="InterPro" id="IPR012349">
    <property type="entry name" value="Split_barrel_FMN-bd"/>
</dbReference>
<evidence type="ECO:0000313" key="4">
    <source>
        <dbReference type="EMBL" id="KAA9132138.1"/>
    </source>
</evidence>
<reference evidence="5" key="1">
    <citation type="submission" date="2019-09" db="EMBL/GenBank/DDBJ databases">
        <title>Mumia zhuanghuii sp. nov. isolated from the intestinal contents of plateau pika (Ochotona curzoniae) in the Qinghai-Tibet plateau of China.</title>
        <authorList>
            <person name="Tian Z."/>
        </authorList>
    </citation>
    <scope>NUCLEOTIDE SEQUENCE [LARGE SCALE GENOMIC DNA]</scope>
    <source>
        <strain evidence="5">L-033</strain>
    </source>
</reference>
<dbReference type="Proteomes" id="UP000326838">
    <property type="component" value="Unassembled WGS sequence"/>
</dbReference>
<name>A0A5N0TBU6_9MICO</name>
<dbReference type="PANTHER" id="PTHR30466:SF11">
    <property type="entry name" value="FLAVIN-DEPENDENT MONOOXYGENASE, REDUCTASE SUBUNIT HSAB"/>
    <property type="match status" value="1"/>
</dbReference>
<dbReference type="InterPro" id="IPR050268">
    <property type="entry name" value="NADH-dep_flavin_reductase"/>
</dbReference>
<evidence type="ECO:0000256" key="2">
    <source>
        <dbReference type="ARBA" id="ARBA00023002"/>
    </source>
</evidence>
<comment type="caution">
    <text evidence="4">The sequence shown here is derived from an EMBL/GenBank/DDBJ whole genome shotgun (WGS) entry which is preliminary data.</text>
</comment>
<dbReference type="GO" id="GO:0010181">
    <property type="term" value="F:FMN binding"/>
    <property type="evidence" value="ECO:0007669"/>
    <property type="project" value="InterPro"/>
</dbReference>
<evidence type="ECO:0000256" key="1">
    <source>
        <dbReference type="ARBA" id="ARBA00008898"/>
    </source>
</evidence>
<dbReference type="EMBL" id="VYUY01000015">
    <property type="protein sequence ID" value="KAA9132138.1"/>
    <property type="molecule type" value="Genomic_DNA"/>
</dbReference>
<comment type="similarity">
    <text evidence="1">Belongs to the non-flavoprotein flavin reductase family.</text>
</comment>
<dbReference type="Gene3D" id="3.30.450.40">
    <property type="match status" value="1"/>
</dbReference>
<keyword evidence="2" id="KW-0560">Oxidoreductase</keyword>
<sequence>MHTVLEPAHLRNVLGNYPTGVSVITATAPDGQALAMVVGTFTSVSLEPPLIAFLPQKSSSSFADLRACERFVVNVLAHDQEDVVRRLSRSDRTKMDAESWHPSPGGAPILDGVVAAIECDFHDVIEAGDHYIALGNVRSLQTVRPTNPLLFFRGGYGEFAAKSIVVPDGRGLSEAVGRAQALRADLEDGARRLGGELTVFARIVSDSVAVASATGAGSETVTALGVRYPVVPPIGALYVAWSPESEQEAWSGKAVGASPAQRAAYHRHLADIRECGWAASFVPDDEGDEGLLPDEITRRMATSAFVLDVRDIEPDRRYRLTGLMAPVFLHGGRAPELMIRQLLYPAVKVTGEVVLQRGAALKAFAEQASARLSTAAAA</sequence>
<protein>
    <submittedName>
        <fullName evidence="4">Flavin reductase family protein</fullName>
    </submittedName>
</protein>
<dbReference type="RefSeq" id="WP_150893756.1">
    <property type="nucleotide sequence ID" value="NZ_VYUY01000015.1"/>
</dbReference>
<evidence type="ECO:0000259" key="3">
    <source>
        <dbReference type="SMART" id="SM00903"/>
    </source>
</evidence>
<dbReference type="Pfam" id="PF01613">
    <property type="entry name" value="Flavin_Reduct"/>
    <property type="match status" value="1"/>
</dbReference>
<feature type="domain" description="Flavin reductase like" evidence="3">
    <location>
        <begin position="14"/>
        <end position="158"/>
    </location>
</feature>
<organism evidence="4 5">
    <name type="scientific">Microbacterium caowuchunii</name>
    <dbReference type="NCBI Taxonomy" id="2614638"/>
    <lineage>
        <taxon>Bacteria</taxon>
        <taxon>Bacillati</taxon>
        <taxon>Actinomycetota</taxon>
        <taxon>Actinomycetes</taxon>
        <taxon>Micrococcales</taxon>
        <taxon>Microbacteriaceae</taxon>
        <taxon>Microbacterium</taxon>
    </lineage>
</organism>
<dbReference type="GO" id="GO:0042602">
    <property type="term" value="F:riboflavin reductase (NADPH) activity"/>
    <property type="evidence" value="ECO:0007669"/>
    <property type="project" value="TreeGrafter"/>
</dbReference>
<evidence type="ECO:0000313" key="5">
    <source>
        <dbReference type="Proteomes" id="UP000326838"/>
    </source>
</evidence>
<proteinExistence type="inferred from homology"/>
<dbReference type="SMART" id="SM00903">
    <property type="entry name" value="Flavin_Reduct"/>
    <property type="match status" value="1"/>
</dbReference>
<accession>A0A5N0TBU6</accession>